<protein>
    <submittedName>
        <fullName evidence="2">Uncharacterized protein</fullName>
    </submittedName>
</protein>
<dbReference type="AlphaFoldDB" id="A0A8H8DG12"/>
<sequence>MFTRSIRDRRFQVRTISDKAHFSSIDGGRRPSRGRGPVGYPGFRFSATAVSVAENVDLAALKSPTLFCDPGGQMSGAARGFWRAGSSGNLQRFLLVARAHLGSYPARESKFSAARAAAPAVSPQLRASWPRSSRGMQRPWDSLASLLPGRAAAAAASPAPSPPAVPGGDPAAAGAAQARALPPEGTGKASRPLFGVPSSAAVPVGAGWRSGAGGRGEGEGTAGGVGPSTPYSTSSGSSSAATTPSTSPTASAFGASSPSPAKWSRRGFIRETTSSVSAAAMAAVFGSAHVGALSAPAPLEEAPLPRQPPQIRPRRRPRMAYLKRFRSPPQYRDRLNGSKAWSDPEGSYRDFIVPVNNLMDAPAGETAAALAMASASLERKGRRAEATEAYLQASLGKPASPTADRRLEPLVSADVDRKEALEEKLHEYMRAAKMSDDADDADVRQAGVVADTVINLAVKAAICVKQSPIPDLVGSAARYAVQKARQADELFGVQEKAWRVGRMAVNKGIELDREYDVHQKLADVAFVAAAAILKAGFAYSEAKPYRDLKATTTTAAAAAAAYDGYMPPGVAFDAPPSGGPGAGIARAQPREGRS</sequence>
<name>A0A8H8DG12_9FUNG</name>
<reference evidence="2 3" key="1">
    <citation type="journal article" name="Sci. Rep.">
        <title>Genome-scale phylogenetic analyses confirm Olpidium as the closest living zoosporic fungus to the non-flagellated, terrestrial fungi.</title>
        <authorList>
            <person name="Chang Y."/>
            <person name="Rochon D."/>
            <person name="Sekimoto S."/>
            <person name="Wang Y."/>
            <person name="Chovatia M."/>
            <person name="Sandor L."/>
            <person name="Salamov A."/>
            <person name="Grigoriev I.V."/>
            <person name="Stajich J.E."/>
            <person name="Spatafora J.W."/>
        </authorList>
    </citation>
    <scope>NUCLEOTIDE SEQUENCE [LARGE SCALE GENOMIC DNA]</scope>
    <source>
        <strain evidence="2">S191</strain>
    </source>
</reference>
<proteinExistence type="predicted"/>
<organism evidence="2 3">
    <name type="scientific">Olpidium bornovanus</name>
    <dbReference type="NCBI Taxonomy" id="278681"/>
    <lineage>
        <taxon>Eukaryota</taxon>
        <taxon>Fungi</taxon>
        <taxon>Fungi incertae sedis</taxon>
        <taxon>Olpidiomycota</taxon>
        <taxon>Olpidiomycotina</taxon>
        <taxon>Olpidiomycetes</taxon>
        <taxon>Olpidiales</taxon>
        <taxon>Olpidiaceae</taxon>
        <taxon>Olpidium</taxon>
    </lineage>
</organism>
<evidence type="ECO:0000256" key="1">
    <source>
        <dbReference type="SAM" id="MobiDB-lite"/>
    </source>
</evidence>
<dbReference type="OrthoDB" id="2414723at2759"/>
<feature type="region of interest" description="Disordered" evidence="1">
    <location>
        <begin position="299"/>
        <end position="340"/>
    </location>
</feature>
<keyword evidence="3" id="KW-1185">Reference proteome</keyword>
<evidence type="ECO:0000313" key="2">
    <source>
        <dbReference type="EMBL" id="KAG5457130.1"/>
    </source>
</evidence>
<feature type="region of interest" description="Disordered" evidence="1">
    <location>
        <begin position="154"/>
        <end position="266"/>
    </location>
</feature>
<accession>A0A8H8DG12</accession>
<feature type="compositionally biased region" description="Low complexity" evidence="1">
    <location>
        <begin position="227"/>
        <end position="261"/>
    </location>
</feature>
<evidence type="ECO:0000313" key="3">
    <source>
        <dbReference type="Proteomes" id="UP000673691"/>
    </source>
</evidence>
<comment type="caution">
    <text evidence="2">The sequence shown here is derived from an EMBL/GenBank/DDBJ whole genome shotgun (WGS) entry which is preliminary data.</text>
</comment>
<feature type="region of interest" description="Disordered" evidence="1">
    <location>
        <begin position="573"/>
        <end position="594"/>
    </location>
</feature>
<feature type="compositionally biased region" description="Low complexity" evidence="1">
    <location>
        <begin position="166"/>
        <end position="183"/>
    </location>
</feature>
<feature type="compositionally biased region" description="Basic residues" evidence="1">
    <location>
        <begin position="312"/>
        <end position="326"/>
    </location>
</feature>
<gene>
    <name evidence="2" type="ORF">BJ554DRAFT_2935</name>
</gene>
<dbReference type="EMBL" id="JAEFCI010010580">
    <property type="protein sequence ID" value="KAG5457130.1"/>
    <property type="molecule type" value="Genomic_DNA"/>
</dbReference>
<dbReference type="Proteomes" id="UP000673691">
    <property type="component" value="Unassembled WGS sequence"/>
</dbReference>
<feature type="compositionally biased region" description="Gly residues" evidence="1">
    <location>
        <begin position="208"/>
        <end position="226"/>
    </location>
</feature>